<feature type="non-terminal residue" evidence="1">
    <location>
        <position position="80"/>
    </location>
</feature>
<reference evidence="2" key="1">
    <citation type="journal article" date="2019" name="Int. J. Syst. Evol. Microbiol.">
        <title>The Global Catalogue of Microorganisms (GCM) 10K type strain sequencing project: providing services to taxonomists for standard genome sequencing and annotation.</title>
        <authorList>
            <consortium name="The Broad Institute Genomics Platform"/>
            <consortium name="The Broad Institute Genome Sequencing Center for Infectious Disease"/>
            <person name="Wu L."/>
            <person name="Ma J."/>
        </authorList>
    </citation>
    <scope>NUCLEOTIDE SEQUENCE [LARGE SCALE GENOMIC DNA]</scope>
    <source>
        <strain evidence="2">CCUG 50347</strain>
    </source>
</reference>
<comment type="caution">
    <text evidence="1">The sequence shown here is derived from an EMBL/GenBank/DDBJ whole genome shotgun (WGS) entry which is preliminary data.</text>
</comment>
<name>A0ABV9RMY1_9PSEU</name>
<organism evidence="1 2">
    <name type="scientific">Actinomycetospora chibensis</name>
    <dbReference type="NCBI Taxonomy" id="663606"/>
    <lineage>
        <taxon>Bacteria</taxon>
        <taxon>Bacillati</taxon>
        <taxon>Actinomycetota</taxon>
        <taxon>Actinomycetes</taxon>
        <taxon>Pseudonocardiales</taxon>
        <taxon>Pseudonocardiaceae</taxon>
        <taxon>Actinomycetospora</taxon>
    </lineage>
</organism>
<keyword evidence="2" id="KW-1185">Reference proteome</keyword>
<evidence type="ECO:0000313" key="1">
    <source>
        <dbReference type="EMBL" id="MFC4834643.1"/>
    </source>
</evidence>
<dbReference type="EMBL" id="JBHSIM010000041">
    <property type="protein sequence ID" value="MFC4834643.1"/>
    <property type="molecule type" value="Genomic_DNA"/>
</dbReference>
<sequence length="80" mass="9122">MSERVLGVVEREALERARTRLVALRAEQYRLLQDIAELERLGVAQQTGDRATPRLLQDVSTLDLHEARRLTEESADLAPR</sequence>
<protein>
    <submittedName>
        <fullName evidence="1">Uncharacterized protein</fullName>
    </submittedName>
</protein>
<dbReference type="Proteomes" id="UP001595909">
    <property type="component" value="Unassembled WGS sequence"/>
</dbReference>
<dbReference type="RefSeq" id="WP_345332777.1">
    <property type="nucleotide sequence ID" value="NZ_BAABHN010000041.1"/>
</dbReference>
<evidence type="ECO:0000313" key="2">
    <source>
        <dbReference type="Proteomes" id="UP001595909"/>
    </source>
</evidence>
<proteinExistence type="predicted"/>
<accession>A0ABV9RMY1</accession>
<gene>
    <name evidence="1" type="ORF">ACFPEL_19680</name>
</gene>